<feature type="domain" description="Carboxylesterase type B" evidence="7">
    <location>
        <begin position="28"/>
        <end position="532"/>
    </location>
</feature>
<evidence type="ECO:0000256" key="5">
    <source>
        <dbReference type="ARBA" id="ARBA00023180"/>
    </source>
</evidence>
<keyword evidence="3 6" id="KW-0378">Hydrolase</keyword>
<dbReference type="InterPro" id="IPR019826">
    <property type="entry name" value="Carboxylesterase_B_AS"/>
</dbReference>
<dbReference type="Gene3D" id="3.40.50.1820">
    <property type="entry name" value="alpha/beta hydrolase"/>
    <property type="match status" value="1"/>
</dbReference>
<protein>
    <recommendedName>
        <fullName evidence="6">Carboxylic ester hydrolase</fullName>
        <ecNumber evidence="6">3.1.1.-</ecNumber>
    </recommendedName>
</protein>
<dbReference type="InterPro" id="IPR029058">
    <property type="entry name" value="AB_hydrolase_fold"/>
</dbReference>
<organism evidence="8 9">
    <name type="scientific">Bombyx mandarina</name>
    <name type="common">Wild silk moth</name>
    <name type="synonym">Wild silkworm</name>
    <dbReference type="NCBI Taxonomy" id="7092"/>
    <lineage>
        <taxon>Eukaryota</taxon>
        <taxon>Metazoa</taxon>
        <taxon>Ecdysozoa</taxon>
        <taxon>Arthropoda</taxon>
        <taxon>Hexapoda</taxon>
        <taxon>Insecta</taxon>
        <taxon>Pterygota</taxon>
        <taxon>Neoptera</taxon>
        <taxon>Endopterygota</taxon>
        <taxon>Lepidoptera</taxon>
        <taxon>Glossata</taxon>
        <taxon>Ditrysia</taxon>
        <taxon>Bombycoidea</taxon>
        <taxon>Bombycidae</taxon>
        <taxon>Bombycinae</taxon>
        <taxon>Bombyx</taxon>
    </lineage>
</organism>
<gene>
    <name evidence="9" type="primary">LOC114249388</name>
</gene>
<evidence type="ECO:0000256" key="2">
    <source>
        <dbReference type="ARBA" id="ARBA00022487"/>
    </source>
</evidence>
<evidence type="ECO:0000313" key="9">
    <source>
        <dbReference type="RefSeq" id="XP_028038742.1"/>
    </source>
</evidence>
<dbReference type="OrthoDB" id="19653at2759"/>
<evidence type="ECO:0000256" key="4">
    <source>
        <dbReference type="ARBA" id="ARBA00023157"/>
    </source>
</evidence>
<dbReference type="PANTHER" id="PTHR43142:SF1">
    <property type="entry name" value="CARBOXYLIC ESTER HYDROLASE"/>
    <property type="match status" value="1"/>
</dbReference>
<comment type="similarity">
    <text evidence="1 6">Belongs to the type-B carboxylesterase/lipase family.</text>
</comment>
<evidence type="ECO:0000256" key="6">
    <source>
        <dbReference type="RuleBase" id="RU361235"/>
    </source>
</evidence>
<keyword evidence="5" id="KW-0325">Glycoprotein</keyword>
<evidence type="ECO:0000259" key="7">
    <source>
        <dbReference type="Pfam" id="PF00135"/>
    </source>
</evidence>
<dbReference type="RefSeq" id="XP_028038742.1">
    <property type="nucleotide sequence ID" value="XM_028182941.1"/>
</dbReference>
<proteinExistence type="inferred from homology"/>
<dbReference type="PANTHER" id="PTHR43142">
    <property type="entry name" value="CARBOXYLIC ESTER HYDROLASE"/>
    <property type="match status" value="1"/>
</dbReference>
<dbReference type="KEGG" id="bman:114249388"/>
<keyword evidence="8" id="KW-1185">Reference proteome</keyword>
<accession>A0A6J2KCT7</accession>
<evidence type="ECO:0000313" key="8">
    <source>
        <dbReference type="Proteomes" id="UP000504629"/>
    </source>
</evidence>
<feature type="signal peptide" evidence="6">
    <location>
        <begin position="1"/>
        <end position="23"/>
    </location>
</feature>
<dbReference type="GeneID" id="114249388"/>
<dbReference type="CTD" id="100169705"/>
<evidence type="ECO:0000256" key="3">
    <source>
        <dbReference type="ARBA" id="ARBA00022801"/>
    </source>
</evidence>
<reference evidence="9" key="1">
    <citation type="submission" date="2025-08" db="UniProtKB">
        <authorList>
            <consortium name="RefSeq"/>
        </authorList>
    </citation>
    <scope>IDENTIFICATION</scope>
    <source>
        <tissue evidence="9">Silk gland</tissue>
    </source>
</reference>
<dbReference type="Pfam" id="PF00135">
    <property type="entry name" value="COesterase"/>
    <property type="match status" value="1"/>
</dbReference>
<dbReference type="AlphaFoldDB" id="A0A6J2KCT7"/>
<feature type="chain" id="PRO_5027162977" description="Carboxylic ester hydrolase" evidence="6">
    <location>
        <begin position="24"/>
        <end position="551"/>
    </location>
</feature>
<dbReference type="SUPFAM" id="SSF53474">
    <property type="entry name" value="alpha/beta-Hydrolases"/>
    <property type="match status" value="1"/>
</dbReference>
<dbReference type="InterPro" id="IPR002018">
    <property type="entry name" value="CarbesteraseB"/>
</dbReference>
<keyword evidence="6" id="KW-0732">Signal</keyword>
<keyword evidence="4" id="KW-1015">Disulfide bond</keyword>
<dbReference type="EC" id="3.1.1.-" evidence="6"/>
<keyword evidence="2" id="KW-0719">Serine esterase</keyword>
<evidence type="ECO:0000256" key="1">
    <source>
        <dbReference type="ARBA" id="ARBA00005964"/>
    </source>
</evidence>
<name>A0A6J2KCT7_BOMMA</name>
<dbReference type="Proteomes" id="UP000504629">
    <property type="component" value="Unplaced"/>
</dbReference>
<dbReference type="PROSITE" id="PS00122">
    <property type="entry name" value="CARBOXYLESTERASE_B_1"/>
    <property type="match status" value="1"/>
</dbReference>
<dbReference type="GO" id="GO:0052689">
    <property type="term" value="F:carboxylic ester hydrolase activity"/>
    <property type="evidence" value="ECO:0007669"/>
    <property type="project" value="UniProtKB-KW"/>
</dbReference>
<sequence length="551" mass="61896">MSARRRVLVAVQILLYLVNESQGLARIDPLVETELGLIKGLRANDGDYAMFLGIPFGKVNASNPFGDATAYGKFDGVLEAYDDSAICPQIDEATGVYIGTIDCLHLNVYVPASATSKNPVPVMVYIYGGSFRHGDFGRHVYGPKFLVKHDVILVTLNYRLGPYGFMCLDIPEVPGNQGFKDQLLALKWVKEHIHNFGGDSNKITVSGESAGAIAVDFHLMYNKEKLFHKAIIQSGTTLSPVFYEPSRNAPILIAEKLGYITDDLNAAIAFLAQVDPSLVIAAVFDLGIELNVRPCVEKSFEGVESFIDQNWITADVRNARDVQVLIGFNEHERLIIHASGDDDYFRNLNVVETKLFDAFDVDNDKFNGMKDIVQHFYFGDDEVTIESKLDVVNFDSDIMYNHPSYRSIDRFIEHNSGDIFLYLFSYVGGRNYVRVRDNITVGGAVHADELGYLFDMSYLNIETHDADDVRMVDVMTTLWTNFVKYGNPTPEVTELIPVKWTPIVDTKTKPFLNLGKELTVGSRPFSERMAFWDLFYKANKELQRAYPGENI</sequence>